<dbReference type="EMBL" id="KN840090">
    <property type="protein sequence ID" value="KIJ57831.1"/>
    <property type="molecule type" value="Genomic_DNA"/>
</dbReference>
<feature type="signal peptide" evidence="2">
    <location>
        <begin position="1"/>
        <end position="19"/>
    </location>
</feature>
<dbReference type="AlphaFoldDB" id="A0A0C9W5H2"/>
<organism evidence="3 4">
    <name type="scientific">Hydnomerulius pinastri MD-312</name>
    <dbReference type="NCBI Taxonomy" id="994086"/>
    <lineage>
        <taxon>Eukaryota</taxon>
        <taxon>Fungi</taxon>
        <taxon>Dikarya</taxon>
        <taxon>Basidiomycota</taxon>
        <taxon>Agaricomycotina</taxon>
        <taxon>Agaricomycetes</taxon>
        <taxon>Agaricomycetidae</taxon>
        <taxon>Boletales</taxon>
        <taxon>Boletales incertae sedis</taxon>
        <taxon>Leucogyrophana</taxon>
    </lineage>
</organism>
<proteinExistence type="predicted"/>
<evidence type="ECO:0000313" key="4">
    <source>
        <dbReference type="Proteomes" id="UP000053820"/>
    </source>
</evidence>
<dbReference type="Proteomes" id="UP000053820">
    <property type="component" value="Unassembled WGS sequence"/>
</dbReference>
<protein>
    <recommendedName>
        <fullName evidence="5">Extracellular membrane protein CFEM domain-containing protein</fullName>
    </recommendedName>
</protein>
<name>A0A0C9W5H2_9AGAM</name>
<feature type="chain" id="PRO_5002215712" description="Extracellular membrane protein CFEM domain-containing protein" evidence="2">
    <location>
        <begin position="20"/>
        <end position="190"/>
    </location>
</feature>
<keyword evidence="2" id="KW-0732">Signal</keyword>
<sequence>MRPSTLLFLALTAGLEVLASPDRRTTFEVDLINPSDVPSQCQSTCNPVVTVSNTCSLASCCTNTIGSEAETCANCIVAADPTTGTLTYAQGLLNGYLEDCALLGIALQPLTASYPSGGSGSTGGASGTSTTPSAAPATTGTAGGGSSSGSSGSSGGSTPLGMAGKGGALSVHVSLGTSAAAFLASYLMYL</sequence>
<feature type="compositionally biased region" description="Gly residues" evidence="1">
    <location>
        <begin position="117"/>
        <end position="126"/>
    </location>
</feature>
<evidence type="ECO:0000256" key="2">
    <source>
        <dbReference type="SAM" id="SignalP"/>
    </source>
</evidence>
<dbReference type="OrthoDB" id="2564568at2759"/>
<feature type="compositionally biased region" description="Gly residues" evidence="1">
    <location>
        <begin position="141"/>
        <end position="155"/>
    </location>
</feature>
<gene>
    <name evidence="3" type="ORF">HYDPIDRAFT_120293</name>
</gene>
<feature type="compositionally biased region" description="Low complexity" evidence="1">
    <location>
        <begin position="127"/>
        <end position="140"/>
    </location>
</feature>
<keyword evidence="4" id="KW-1185">Reference proteome</keyword>
<evidence type="ECO:0000256" key="1">
    <source>
        <dbReference type="SAM" id="MobiDB-lite"/>
    </source>
</evidence>
<dbReference type="HOGENOM" id="CLU_1421913_0_0_1"/>
<evidence type="ECO:0000313" key="3">
    <source>
        <dbReference type="EMBL" id="KIJ57831.1"/>
    </source>
</evidence>
<accession>A0A0C9W5H2</accession>
<feature type="region of interest" description="Disordered" evidence="1">
    <location>
        <begin position="117"/>
        <end position="157"/>
    </location>
</feature>
<evidence type="ECO:0008006" key="5">
    <source>
        <dbReference type="Google" id="ProtNLM"/>
    </source>
</evidence>
<reference evidence="3 4" key="1">
    <citation type="submission" date="2014-04" db="EMBL/GenBank/DDBJ databases">
        <title>Evolutionary Origins and Diversification of the Mycorrhizal Mutualists.</title>
        <authorList>
            <consortium name="DOE Joint Genome Institute"/>
            <consortium name="Mycorrhizal Genomics Consortium"/>
            <person name="Kohler A."/>
            <person name="Kuo A."/>
            <person name="Nagy L.G."/>
            <person name="Floudas D."/>
            <person name="Copeland A."/>
            <person name="Barry K.W."/>
            <person name="Cichocki N."/>
            <person name="Veneault-Fourrey C."/>
            <person name="LaButti K."/>
            <person name="Lindquist E.A."/>
            <person name="Lipzen A."/>
            <person name="Lundell T."/>
            <person name="Morin E."/>
            <person name="Murat C."/>
            <person name="Riley R."/>
            <person name="Ohm R."/>
            <person name="Sun H."/>
            <person name="Tunlid A."/>
            <person name="Henrissat B."/>
            <person name="Grigoriev I.V."/>
            <person name="Hibbett D.S."/>
            <person name="Martin F."/>
        </authorList>
    </citation>
    <scope>NUCLEOTIDE SEQUENCE [LARGE SCALE GENOMIC DNA]</scope>
    <source>
        <strain evidence="3 4">MD-312</strain>
    </source>
</reference>